<sequence length="409" mass="46917">MKKLAFIILTLSLTLVSCSKEDSMTEETTLTEAEIPVEIKSYIIDHFPSNSINSAEKNTVQNETFYTVFLSGNLNLEFNSQFDITDIDAETELPDSVIPQPIRDYVSQNYPNNFITEWEIEDGYQEVELDNGIELEFTLDGIFIRMDDNNDDDDDNEIVLTASEIPAEISTYITTHFPDSSIIRAIKETDDNIISYEVYLSDNFELTFNSDFEIIEIEGDTQLPNSVIPQAILDYVAQNYATNFITDWELKTNYQEIELNNGLELEFTLEGVFIRVDEDNNDGDENEVVLTENEIPTEIRTYVTTHFPNSTIVRAIKETDENVITYELYLSENVELTFNNTFQIIEIDGTTQLPDSVIPAAILDYVAQNYPNNVITNWELEDNHQQVELNDETELEFTLDGVFIRVDND</sequence>
<dbReference type="RefSeq" id="WP_073214362.1">
    <property type="nucleotide sequence ID" value="NZ_FNNS01000004.1"/>
</dbReference>
<feature type="signal peptide" evidence="1">
    <location>
        <begin position="1"/>
        <end position="19"/>
    </location>
</feature>
<gene>
    <name evidence="3" type="ORF">SAMN04487908_10299</name>
</gene>
<reference evidence="4" key="1">
    <citation type="submission" date="2016-11" db="EMBL/GenBank/DDBJ databases">
        <authorList>
            <person name="Varghese N."/>
            <person name="Submissions S."/>
        </authorList>
    </citation>
    <scope>NUCLEOTIDE SEQUENCE [LARGE SCALE GENOMIC DNA]</scope>
    <source>
        <strain evidence="4">DSM 26349</strain>
    </source>
</reference>
<dbReference type="Gene3D" id="3.40.1420.30">
    <property type="match status" value="3"/>
</dbReference>
<evidence type="ECO:0000313" key="3">
    <source>
        <dbReference type="EMBL" id="SHI43520.1"/>
    </source>
</evidence>
<feature type="domain" description="Putative beta-lactamase-inhibitor-like PepSY-like" evidence="2">
    <location>
        <begin position="220"/>
        <end position="274"/>
    </location>
</feature>
<keyword evidence="4" id="KW-1185">Reference proteome</keyword>
<dbReference type="InterPro" id="IPR021533">
    <property type="entry name" value="PepSY-like"/>
</dbReference>
<dbReference type="Proteomes" id="UP000184172">
    <property type="component" value="Unassembled WGS sequence"/>
</dbReference>
<dbReference type="STRING" id="797419.SAMN05216556_104102"/>
<evidence type="ECO:0000256" key="1">
    <source>
        <dbReference type="SAM" id="SignalP"/>
    </source>
</evidence>
<feature type="domain" description="Putative beta-lactamase-inhibitor-like PepSY-like" evidence="2">
    <location>
        <begin position="289"/>
        <end position="345"/>
    </location>
</feature>
<organism evidence="3 4">
    <name type="scientific">Aequorivita viscosa</name>
    <dbReference type="NCBI Taxonomy" id="797419"/>
    <lineage>
        <taxon>Bacteria</taxon>
        <taxon>Pseudomonadati</taxon>
        <taxon>Bacteroidota</taxon>
        <taxon>Flavobacteriia</taxon>
        <taxon>Flavobacteriales</taxon>
        <taxon>Flavobacteriaceae</taxon>
        <taxon>Aequorivita</taxon>
    </lineage>
</organism>
<name>A0A1M6B4A9_9FLAO</name>
<keyword evidence="1" id="KW-0732">Signal</keyword>
<dbReference type="OrthoDB" id="710080at2"/>
<protein>
    <submittedName>
        <fullName evidence="3">Putative beta-lactamase-inhibitor-like, PepSY-like</fullName>
    </submittedName>
</protein>
<feature type="domain" description="Putative beta-lactamase-inhibitor-like PepSY-like" evidence="2">
    <location>
        <begin position="158"/>
        <end position="215"/>
    </location>
</feature>
<dbReference type="SUPFAM" id="SSF160574">
    <property type="entry name" value="BT0923-like"/>
    <property type="match status" value="3"/>
</dbReference>
<dbReference type="PROSITE" id="PS51257">
    <property type="entry name" value="PROKAR_LIPOPROTEIN"/>
    <property type="match status" value="1"/>
</dbReference>
<feature type="chain" id="PRO_5009915954" evidence="1">
    <location>
        <begin position="20"/>
        <end position="409"/>
    </location>
</feature>
<dbReference type="AlphaFoldDB" id="A0A1M6B4A9"/>
<feature type="domain" description="Putative beta-lactamase-inhibitor-like PepSY-like" evidence="2">
    <location>
        <begin position="65"/>
        <end position="144"/>
    </location>
</feature>
<evidence type="ECO:0000313" key="4">
    <source>
        <dbReference type="Proteomes" id="UP000184172"/>
    </source>
</evidence>
<evidence type="ECO:0000259" key="2">
    <source>
        <dbReference type="Pfam" id="PF11396"/>
    </source>
</evidence>
<proteinExistence type="predicted"/>
<accession>A0A1M6B4A9</accession>
<feature type="domain" description="Putative beta-lactamase-inhibitor-like PepSY-like" evidence="2">
    <location>
        <begin position="350"/>
        <end position="404"/>
    </location>
</feature>
<dbReference type="Pfam" id="PF11396">
    <property type="entry name" value="PepSY_like"/>
    <property type="match status" value="5"/>
</dbReference>
<dbReference type="EMBL" id="FQYV01000002">
    <property type="protein sequence ID" value="SHI43520.1"/>
    <property type="molecule type" value="Genomic_DNA"/>
</dbReference>